<dbReference type="GeneID" id="20247098"/>
<proteinExistence type="predicted"/>
<evidence type="ECO:0000256" key="2">
    <source>
        <dbReference type="ARBA" id="ARBA00022679"/>
    </source>
</evidence>
<dbReference type="PROSITE" id="PS51585">
    <property type="entry name" value="SAM_MT_TPMT"/>
    <property type="match status" value="1"/>
</dbReference>
<dbReference type="OMA" id="LWCGDFF"/>
<dbReference type="PANTHER" id="PTHR10259">
    <property type="entry name" value="THIOPURINE S-METHYLTRANSFERASE"/>
    <property type="match status" value="1"/>
</dbReference>
<dbReference type="GO" id="GO:0008119">
    <property type="term" value="F:thiopurine S-methyltransferase activity"/>
    <property type="evidence" value="ECO:0007669"/>
    <property type="project" value="TreeGrafter"/>
</dbReference>
<dbReference type="CTD" id="20247098"/>
<keyword evidence="1" id="KW-0489">Methyltransferase</keyword>
<name>V4B3P4_LOTGI</name>
<dbReference type="EMBL" id="KB203827">
    <property type="protein sequence ID" value="ESO82999.1"/>
    <property type="molecule type" value="Genomic_DNA"/>
</dbReference>
<dbReference type="Gene3D" id="3.40.50.150">
    <property type="entry name" value="Vaccinia Virus protein VP39"/>
    <property type="match status" value="1"/>
</dbReference>
<dbReference type="HOGENOM" id="CLU_085515_1_0_1"/>
<keyword evidence="2" id="KW-0808">Transferase</keyword>
<dbReference type="STRING" id="225164.V4B3P4"/>
<accession>V4B3P4</accession>
<evidence type="ECO:0000313" key="4">
    <source>
        <dbReference type="EMBL" id="ESO82999.1"/>
    </source>
</evidence>
<sequence length="231" mass="26135">MAATTDSKGGNEAEKCEGPGQNFWVDFWKSDEGRECYLQKPHECLIKFEDKLFKGRNGVKTFVPMCGKTFDLISLKQKGHQVVGVEISEDAVKHFFELNKLDYNVTPEPSIDGKLYQSECGKIKIYVGDFFKFGPHLEKDFDAVWDAGALHSLGKPKRPGYVDVLKSVISPECEILFDDLVPSCSDQLSVPELESLFGSGYKVDALGFTKTEYEFYKSWEAEGFNMFHVHK</sequence>
<dbReference type="KEGG" id="lgi:LOTGIDRAFT_223159"/>
<dbReference type="AlphaFoldDB" id="V4B3P4"/>
<dbReference type="PANTHER" id="PTHR10259:SF11">
    <property type="entry name" value="THIOPURINE S-METHYLTRANSFERASE"/>
    <property type="match status" value="1"/>
</dbReference>
<dbReference type="GO" id="GO:0032259">
    <property type="term" value="P:methylation"/>
    <property type="evidence" value="ECO:0007669"/>
    <property type="project" value="UniProtKB-KW"/>
</dbReference>
<dbReference type="OrthoDB" id="276151at2759"/>
<protein>
    <recommendedName>
        <fullName evidence="6">Thiopurine S-methyltransferase</fullName>
    </recommendedName>
</protein>
<reference evidence="4 5" key="1">
    <citation type="journal article" date="2013" name="Nature">
        <title>Insights into bilaterian evolution from three spiralian genomes.</title>
        <authorList>
            <person name="Simakov O."/>
            <person name="Marletaz F."/>
            <person name="Cho S.J."/>
            <person name="Edsinger-Gonzales E."/>
            <person name="Havlak P."/>
            <person name="Hellsten U."/>
            <person name="Kuo D.H."/>
            <person name="Larsson T."/>
            <person name="Lv J."/>
            <person name="Arendt D."/>
            <person name="Savage R."/>
            <person name="Osoegawa K."/>
            <person name="de Jong P."/>
            <person name="Grimwood J."/>
            <person name="Chapman J.A."/>
            <person name="Shapiro H."/>
            <person name="Aerts A."/>
            <person name="Otillar R.P."/>
            <person name="Terry A.Y."/>
            <person name="Boore J.L."/>
            <person name="Grigoriev I.V."/>
            <person name="Lindberg D.R."/>
            <person name="Seaver E.C."/>
            <person name="Weisblat D.A."/>
            <person name="Putnam N.H."/>
            <person name="Rokhsar D.S."/>
        </authorList>
    </citation>
    <scope>NUCLEOTIDE SEQUENCE [LARGE SCALE GENOMIC DNA]</scope>
</reference>
<dbReference type="Pfam" id="PF05724">
    <property type="entry name" value="TPMT"/>
    <property type="match status" value="1"/>
</dbReference>
<gene>
    <name evidence="4" type="ORF">LOTGIDRAFT_223159</name>
</gene>
<keyword evidence="5" id="KW-1185">Reference proteome</keyword>
<dbReference type="InterPro" id="IPR008854">
    <property type="entry name" value="TPMT"/>
</dbReference>
<evidence type="ECO:0000313" key="5">
    <source>
        <dbReference type="Proteomes" id="UP000030746"/>
    </source>
</evidence>
<evidence type="ECO:0000256" key="3">
    <source>
        <dbReference type="ARBA" id="ARBA00022691"/>
    </source>
</evidence>
<organism evidence="4 5">
    <name type="scientific">Lottia gigantea</name>
    <name type="common">Giant owl limpet</name>
    <dbReference type="NCBI Taxonomy" id="225164"/>
    <lineage>
        <taxon>Eukaryota</taxon>
        <taxon>Metazoa</taxon>
        <taxon>Spiralia</taxon>
        <taxon>Lophotrochozoa</taxon>
        <taxon>Mollusca</taxon>
        <taxon>Gastropoda</taxon>
        <taxon>Patellogastropoda</taxon>
        <taxon>Lottioidea</taxon>
        <taxon>Lottiidae</taxon>
        <taxon>Lottia</taxon>
    </lineage>
</organism>
<dbReference type="InterPro" id="IPR029063">
    <property type="entry name" value="SAM-dependent_MTases_sf"/>
</dbReference>
<evidence type="ECO:0000256" key="1">
    <source>
        <dbReference type="ARBA" id="ARBA00022603"/>
    </source>
</evidence>
<evidence type="ECO:0008006" key="6">
    <source>
        <dbReference type="Google" id="ProtNLM"/>
    </source>
</evidence>
<dbReference type="Proteomes" id="UP000030746">
    <property type="component" value="Unassembled WGS sequence"/>
</dbReference>
<dbReference type="SUPFAM" id="SSF53335">
    <property type="entry name" value="S-adenosyl-L-methionine-dependent methyltransferases"/>
    <property type="match status" value="1"/>
</dbReference>
<keyword evidence="3" id="KW-0949">S-adenosyl-L-methionine</keyword>
<dbReference type="RefSeq" id="XP_009066367.1">
    <property type="nucleotide sequence ID" value="XM_009068119.1"/>
</dbReference>